<dbReference type="EMBL" id="WJIE01000014">
    <property type="protein sequence ID" value="MRG96936.1"/>
    <property type="molecule type" value="Genomic_DNA"/>
</dbReference>
<keyword evidence="4" id="KW-1185">Reference proteome</keyword>
<protein>
    <submittedName>
        <fullName evidence="3">DnaJ domain-containing protein</fullName>
    </submittedName>
</protein>
<dbReference type="Gene3D" id="2.60.260.20">
    <property type="entry name" value="Urease metallochaperone UreE, N-terminal domain"/>
    <property type="match status" value="2"/>
</dbReference>
<dbReference type="GO" id="GO:0042026">
    <property type="term" value="P:protein refolding"/>
    <property type="evidence" value="ECO:0007669"/>
    <property type="project" value="TreeGrafter"/>
</dbReference>
<sequence>MARDLYTVLGVARDADEDTIKKAFRKLAVQYHPDKAPGKANEAKFKEINRAYEVLSDKQKRALYDEFGEDSLQQGFDPERARFVRQYGGGRGRAGGGGAGGVPFNVEEIFGGGGGGGGADFGDLFGDMFGRIRGGGARGGPRGARKGQDVESEVTIDFVSAVKGTTVELQRAGEEPMTVRIPAGANEGSRIRVPGQGGPGLGGGPAGDLLLTIHVTPHALFKREGDDLRLDVPVSIGEAYFGGKIKVPTPDGEVTLKMPARTQSGQVLRLKGKGVARKGKEPGDLYVRFLIQIRTEEDPRIAEAVKELDVVGEELRKDLRF</sequence>
<feature type="domain" description="J" evidence="2">
    <location>
        <begin position="4"/>
        <end position="68"/>
    </location>
</feature>
<proteinExistence type="predicted"/>
<dbReference type="PRINTS" id="PR00625">
    <property type="entry name" value="JDOMAIN"/>
</dbReference>
<dbReference type="InterPro" id="IPR008971">
    <property type="entry name" value="HSP40/DnaJ_pept-bd"/>
</dbReference>
<comment type="caution">
    <text evidence="3">The sequence shown here is derived from an EMBL/GenBank/DDBJ whole genome shotgun (WGS) entry which is preliminary data.</text>
</comment>
<dbReference type="Gene3D" id="1.10.287.110">
    <property type="entry name" value="DnaJ domain"/>
    <property type="match status" value="1"/>
</dbReference>
<accession>A0A6N7Q157</accession>
<dbReference type="RefSeq" id="WP_153823728.1">
    <property type="nucleotide sequence ID" value="NZ_WJIE01000014.1"/>
</dbReference>
<dbReference type="CDD" id="cd06257">
    <property type="entry name" value="DnaJ"/>
    <property type="match status" value="1"/>
</dbReference>
<dbReference type="SUPFAM" id="SSF49493">
    <property type="entry name" value="HSP40/DnaJ peptide-binding domain"/>
    <property type="match status" value="2"/>
</dbReference>
<dbReference type="Pfam" id="PF00226">
    <property type="entry name" value="DnaJ"/>
    <property type="match status" value="1"/>
</dbReference>
<dbReference type="PROSITE" id="PS00636">
    <property type="entry name" value="DNAJ_1"/>
    <property type="match status" value="1"/>
</dbReference>
<dbReference type="GO" id="GO:0005737">
    <property type="term" value="C:cytoplasm"/>
    <property type="evidence" value="ECO:0007669"/>
    <property type="project" value="TreeGrafter"/>
</dbReference>
<organism evidence="3 4">
    <name type="scientific">Polyangium spumosum</name>
    <dbReference type="NCBI Taxonomy" id="889282"/>
    <lineage>
        <taxon>Bacteria</taxon>
        <taxon>Pseudomonadati</taxon>
        <taxon>Myxococcota</taxon>
        <taxon>Polyangia</taxon>
        <taxon>Polyangiales</taxon>
        <taxon>Polyangiaceae</taxon>
        <taxon>Polyangium</taxon>
    </lineage>
</organism>
<dbReference type="Proteomes" id="UP000440224">
    <property type="component" value="Unassembled WGS sequence"/>
</dbReference>
<dbReference type="PANTHER" id="PTHR43096:SF48">
    <property type="entry name" value="CHAPERONE PROTEIN DNAJ"/>
    <property type="match status" value="1"/>
</dbReference>
<name>A0A6N7Q157_9BACT</name>
<evidence type="ECO:0000313" key="3">
    <source>
        <dbReference type="EMBL" id="MRG96936.1"/>
    </source>
</evidence>
<gene>
    <name evidence="3" type="ORF">GF068_34180</name>
</gene>
<dbReference type="InterPro" id="IPR036869">
    <property type="entry name" value="J_dom_sf"/>
</dbReference>
<dbReference type="GO" id="GO:0051082">
    <property type="term" value="F:unfolded protein binding"/>
    <property type="evidence" value="ECO:0007669"/>
    <property type="project" value="InterPro"/>
</dbReference>
<keyword evidence="1" id="KW-0143">Chaperone</keyword>
<dbReference type="SMART" id="SM00271">
    <property type="entry name" value="DnaJ"/>
    <property type="match status" value="1"/>
</dbReference>
<evidence type="ECO:0000259" key="2">
    <source>
        <dbReference type="PROSITE" id="PS50076"/>
    </source>
</evidence>
<reference evidence="3 4" key="1">
    <citation type="submission" date="2019-10" db="EMBL/GenBank/DDBJ databases">
        <title>A soil myxobacterium in the family Polyangiaceae.</title>
        <authorList>
            <person name="Li Y."/>
            <person name="Wang J."/>
        </authorList>
    </citation>
    <scope>NUCLEOTIDE SEQUENCE [LARGE SCALE GENOMIC DNA]</scope>
    <source>
        <strain evidence="3 4">DSM 14734</strain>
    </source>
</reference>
<dbReference type="InterPro" id="IPR002939">
    <property type="entry name" value="DnaJ_C"/>
</dbReference>
<dbReference type="InterPro" id="IPR018253">
    <property type="entry name" value="DnaJ_domain_CS"/>
</dbReference>
<dbReference type="CDD" id="cd10747">
    <property type="entry name" value="DnaJ_C"/>
    <property type="match status" value="1"/>
</dbReference>
<dbReference type="OrthoDB" id="9779889at2"/>
<dbReference type="InterPro" id="IPR001623">
    <property type="entry name" value="DnaJ_domain"/>
</dbReference>
<evidence type="ECO:0000256" key="1">
    <source>
        <dbReference type="ARBA" id="ARBA00023186"/>
    </source>
</evidence>
<dbReference type="Pfam" id="PF01556">
    <property type="entry name" value="DnaJ_C"/>
    <property type="match status" value="1"/>
</dbReference>
<evidence type="ECO:0000313" key="4">
    <source>
        <dbReference type="Proteomes" id="UP000440224"/>
    </source>
</evidence>
<dbReference type="SUPFAM" id="SSF46565">
    <property type="entry name" value="Chaperone J-domain"/>
    <property type="match status" value="1"/>
</dbReference>
<dbReference type="PANTHER" id="PTHR43096">
    <property type="entry name" value="DNAJ HOMOLOG 1, MITOCHONDRIAL-RELATED"/>
    <property type="match status" value="1"/>
</dbReference>
<dbReference type="PROSITE" id="PS50076">
    <property type="entry name" value="DNAJ_2"/>
    <property type="match status" value="1"/>
</dbReference>
<dbReference type="AlphaFoldDB" id="A0A6N7Q157"/>
<dbReference type="FunFam" id="2.60.260.20:FF:000013">
    <property type="entry name" value="DnaJ subfamily B member 11"/>
    <property type="match status" value="1"/>
</dbReference>